<dbReference type="NCBIfam" id="TIGR01910">
    <property type="entry name" value="DapE-ArgE"/>
    <property type="match status" value="1"/>
</dbReference>
<comment type="cofactor">
    <cofactor evidence="2">
        <name>Zn(2+)</name>
        <dbReference type="ChEBI" id="CHEBI:29105"/>
    </cofactor>
</comment>
<comment type="similarity">
    <text evidence="3">Belongs to the peptidase M20A family.</text>
</comment>
<organism evidence="9 10">
    <name type="scientific">Candidatus Desulfacyla euxinica</name>
    <dbReference type="NCBI Taxonomy" id="2841693"/>
    <lineage>
        <taxon>Bacteria</taxon>
        <taxon>Deltaproteobacteria</taxon>
        <taxon>Candidatus Desulfacyla</taxon>
    </lineage>
</organism>
<sequence>MNIFDRIDGYREDIIQLQRELTARVALGPDNGGRGEHEKTSYIKELLDSLNPDVLQEIKTPDERAQNGYRPNLIAKWEGRQKDRIIWVLSHSDIVPPGDLSLWESEPYKAIVDGDRIVGRGVEDNQHGFVSSFLALKAILDSGQTLRRSVGLVIVADEETGSGYGLGYVLKHHKDYFRAEDLIIVPDGGNEEGTMIEVAEKSILWLKFVVTGRQCHASTPHKGKNSMLGAAKLIFALEELNERFDLIDPLFRPPLSTFAPTKNEANVPNINTIPGKNIFYFDCRILPQLSVDEVLSASREIAVSISAETDLQIDVAPVYRQDATTPTSPDASVVKALAGAIKKVTGKQSKPMGIGGGTVAAFFRKEGLPAAVWSTCPDSAHQPNEYCLIPDIITDAKIFACLYQGEYGTGTT</sequence>
<keyword evidence="4" id="KW-0479">Metal-binding</keyword>
<evidence type="ECO:0000256" key="1">
    <source>
        <dbReference type="ARBA" id="ARBA00001941"/>
    </source>
</evidence>
<evidence type="ECO:0000313" key="10">
    <source>
        <dbReference type="Proteomes" id="UP000650524"/>
    </source>
</evidence>
<evidence type="ECO:0000259" key="8">
    <source>
        <dbReference type="Pfam" id="PF07687"/>
    </source>
</evidence>
<accession>A0A8J6N2Y0</accession>
<keyword evidence="7" id="KW-0170">Cobalt</keyword>
<dbReference type="Pfam" id="PF01546">
    <property type="entry name" value="Peptidase_M20"/>
    <property type="match status" value="1"/>
</dbReference>
<dbReference type="InterPro" id="IPR011650">
    <property type="entry name" value="Peptidase_M20_dimer"/>
</dbReference>
<dbReference type="InterPro" id="IPR010182">
    <property type="entry name" value="ArgE/DapE"/>
</dbReference>
<dbReference type="Pfam" id="PF07687">
    <property type="entry name" value="M20_dimer"/>
    <property type="match status" value="1"/>
</dbReference>
<evidence type="ECO:0000256" key="5">
    <source>
        <dbReference type="ARBA" id="ARBA00022801"/>
    </source>
</evidence>
<comment type="caution">
    <text evidence="9">The sequence shown here is derived from an EMBL/GenBank/DDBJ whole genome shotgun (WGS) entry which is preliminary data.</text>
</comment>
<evidence type="ECO:0000256" key="4">
    <source>
        <dbReference type="ARBA" id="ARBA00022723"/>
    </source>
</evidence>
<dbReference type="Gene3D" id="3.30.70.360">
    <property type="match status" value="1"/>
</dbReference>
<proteinExistence type="inferred from homology"/>
<protein>
    <submittedName>
        <fullName evidence="9">M20 family metallo-hydrolase</fullName>
    </submittedName>
</protein>
<dbReference type="SUPFAM" id="SSF55031">
    <property type="entry name" value="Bacterial exopeptidase dimerisation domain"/>
    <property type="match status" value="1"/>
</dbReference>
<dbReference type="InterPro" id="IPR036264">
    <property type="entry name" value="Bact_exopeptidase_dim_dom"/>
</dbReference>
<name>A0A8J6N2Y0_9DELT</name>
<dbReference type="PANTHER" id="PTHR43808">
    <property type="entry name" value="ACETYLORNITHINE DEACETYLASE"/>
    <property type="match status" value="1"/>
</dbReference>
<reference evidence="9 10" key="1">
    <citation type="submission" date="2020-08" db="EMBL/GenBank/DDBJ databases">
        <title>Bridging the membrane lipid divide: bacteria of the FCB group superphylum have the potential to synthesize archaeal ether lipids.</title>
        <authorList>
            <person name="Villanueva L."/>
            <person name="Von Meijenfeldt F.A.B."/>
            <person name="Westbye A.B."/>
            <person name="Yadav S."/>
            <person name="Hopmans E.C."/>
            <person name="Dutilh B.E."/>
            <person name="Sinninghe Damste J.S."/>
        </authorList>
    </citation>
    <scope>NUCLEOTIDE SEQUENCE [LARGE SCALE GENOMIC DNA]</scope>
    <source>
        <strain evidence="9">NIOZ-UU27</strain>
    </source>
</reference>
<evidence type="ECO:0000256" key="6">
    <source>
        <dbReference type="ARBA" id="ARBA00022833"/>
    </source>
</evidence>
<dbReference type="InterPro" id="IPR050072">
    <property type="entry name" value="Peptidase_M20A"/>
</dbReference>
<feature type="domain" description="Peptidase M20 dimerisation" evidence="8">
    <location>
        <begin position="198"/>
        <end position="303"/>
    </location>
</feature>
<dbReference type="EMBL" id="JACNJD010000366">
    <property type="protein sequence ID" value="MBC8179277.1"/>
    <property type="molecule type" value="Genomic_DNA"/>
</dbReference>
<dbReference type="Gene3D" id="3.40.630.10">
    <property type="entry name" value="Zn peptidases"/>
    <property type="match status" value="1"/>
</dbReference>
<dbReference type="PANTHER" id="PTHR43808:SF32">
    <property type="entry name" value="ARGE_DAPE-RELATED DEACYLASE"/>
    <property type="match status" value="1"/>
</dbReference>
<evidence type="ECO:0000313" key="9">
    <source>
        <dbReference type="EMBL" id="MBC8179277.1"/>
    </source>
</evidence>
<evidence type="ECO:0000256" key="7">
    <source>
        <dbReference type="ARBA" id="ARBA00023285"/>
    </source>
</evidence>
<gene>
    <name evidence="9" type="ORF">H8E19_17885</name>
</gene>
<dbReference type="Proteomes" id="UP000650524">
    <property type="component" value="Unassembled WGS sequence"/>
</dbReference>
<keyword evidence="5" id="KW-0378">Hydrolase</keyword>
<dbReference type="InterPro" id="IPR002933">
    <property type="entry name" value="Peptidase_M20"/>
</dbReference>
<dbReference type="SUPFAM" id="SSF53187">
    <property type="entry name" value="Zn-dependent exopeptidases"/>
    <property type="match status" value="1"/>
</dbReference>
<dbReference type="NCBIfam" id="NF010589">
    <property type="entry name" value="PRK13983.1"/>
    <property type="match status" value="1"/>
</dbReference>
<comment type="cofactor">
    <cofactor evidence="1">
        <name>Co(2+)</name>
        <dbReference type="ChEBI" id="CHEBI:48828"/>
    </cofactor>
</comment>
<dbReference type="GO" id="GO:0046872">
    <property type="term" value="F:metal ion binding"/>
    <property type="evidence" value="ECO:0007669"/>
    <property type="project" value="UniProtKB-KW"/>
</dbReference>
<dbReference type="AlphaFoldDB" id="A0A8J6N2Y0"/>
<evidence type="ECO:0000256" key="2">
    <source>
        <dbReference type="ARBA" id="ARBA00001947"/>
    </source>
</evidence>
<dbReference type="GO" id="GO:0016787">
    <property type="term" value="F:hydrolase activity"/>
    <property type="evidence" value="ECO:0007669"/>
    <property type="project" value="UniProtKB-KW"/>
</dbReference>
<evidence type="ECO:0000256" key="3">
    <source>
        <dbReference type="ARBA" id="ARBA00006247"/>
    </source>
</evidence>
<keyword evidence="6" id="KW-0862">Zinc</keyword>